<keyword evidence="4" id="KW-0254">Endocytosis</keyword>
<dbReference type="GO" id="GO:0016191">
    <property type="term" value="P:synaptic vesicle uncoating"/>
    <property type="evidence" value="ECO:0007669"/>
    <property type="project" value="TreeGrafter"/>
</dbReference>
<organism evidence="11 12">
    <name type="scientific">Romanomermis culicivorax</name>
    <name type="common">Nematode worm</name>
    <dbReference type="NCBI Taxonomy" id="13658"/>
    <lineage>
        <taxon>Eukaryota</taxon>
        <taxon>Metazoa</taxon>
        <taxon>Ecdysozoa</taxon>
        <taxon>Nematoda</taxon>
        <taxon>Enoplea</taxon>
        <taxon>Dorylaimia</taxon>
        <taxon>Mermithida</taxon>
        <taxon>Mermithoidea</taxon>
        <taxon>Mermithidae</taxon>
        <taxon>Romanomermis</taxon>
    </lineage>
</organism>
<sequence length="411" mass="46030">MSLAGLKKQINKANQYVSERMGSAEATKLDDTYHELEKRIDITNELVDDFLAKTREYLQPNPATRAKMATAATISKLRGTTKSMPYPQPEGVLGDSMLKYGKALGDDSNFGKALIDAGETYRAMADVKYGLEDNVKQNFLDPLTHLLNNDLKEVAHHRKKLQGRRLDYDCKKRKQKDVPCDEEIRQAEEKLEESKKLAETAMFNVLDNDVEQISQLCAFVEAQLDFHKQTALILEGLSEKLKTKIQHAANRPRTHHIPKPVLNEDQRRSPVPDSPQHTRRNSQQLQPQQQAPKKSASGHTIVDAQDPWAMPSGGATGGQQHDLWSNNQAPPPYSDHPTSTNGTSAAVKKQPCCRANYDFEAENEGELSFKEGQIINLVSRIDENWFQGLLPNTGQSGYFPVSYVTVVVPLP</sequence>
<keyword evidence="5" id="KW-0175">Coiled coil</keyword>
<dbReference type="Gene3D" id="1.20.1270.60">
    <property type="entry name" value="Arfaptin homology (AH) domain/BAR domain"/>
    <property type="match status" value="1"/>
</dbReference>
<dbReference type="OMA" id="MFPANYC"/>
<feature type="region of interest" description="Disordered" evidence="8">
    <location>
        <begin position="245"/>
        <end position="347"/>
    </location>
</feature>
<reference evidence="12" key="1">
    <citation type="submission" date="2022-11" db="UniProtKB">
        <authorList>
            <consortium name="WormBaseParasite"/>
        </authorList>
    </citation>
    <scope>IDENTIFICATION</scope>
</reference>
<feature type="domain" description="SH3" evidence="9">
    <location>
        <begin position="348"/>
        <end position="409"/>
    </location>
</feature>
<accession>A0A915KVE8</accession>
<evidence type="ECO:0000313" key="12">
    <source>
        <dbReference type="WBParaSite" id="nRc.2.0.1.t42122-RA"/>
    </source>
</evidence>
<dbReference type="Proteomes" id="UP000887565">
    <property type="component" value="Unplaced"/>
</dbReference>
<proteinExistence type="inferred from homology"/>
<dbReference type="PROSITE" id="PS51021">
    <property type="entry name" value="BAR"/>
    <property type="match status" value="1"/>
</dbReference>
<dbReference type="Pfam" id="PF00018">
    <property type="entry name" value="SH3_1"/>
    <property type="match status" value="1"/>
</dbReference>
<dbReference type="SUPFAM" id="SSF103657">
    <property type="entry name" value="BAR/IMD domain-like"/>
    <property type="match status" value="1"/>
</dbReference>
<evidence type="ECO:0000256" key="1">
    <source>
        <dbReference type="ARBA" id="ARBA00004170"/>
    </source>
</evidence>
<dbReference type="PANTHER" id="PTHR14167">
    <property type="entry name" value="SH3 DOMAIN-CONTAINING"/>
    <property type="match status" value="1"/>
</dbReference>
<evidence type="ECO:0000259" key="9">
    <source>
        <dbReference type="PROSITE" id="PS50002"/>
    </source>
</evidence>
<name>A0A915KVE8_ROMCU</name>
<dbReference type="CDD" id="cd07592">
    <property type="entry name" value="BAR_Endophilin_A"/>
    <property type="match status" value="1"/>
</dbReference>
<dbReference type="InterPro" id="IPR001452">
    <property type="entry name" value="SH3_domain"/>
</dbReference>
<feature type="compositionally biased region" description="Polar residues" evidence="8">
    <location>
        <begin position="318"/>
        <end position="328"/>
    </location>
</feature>
<keyword evidence="3 7" id="KW-0728">SH3 domain</keyword>
<dbReference type="SMART" id="SM00721">
    <property type="entry name" value="BAR"/>
    <property type="match status" value="1"/>
</dbReference>
<dbReference type="SMART" id="SM00326">
    <property type="entry name" value="SH3"/>
    <property type="match status" value="1"/>
</dbReference>
<dbReference type="PRINTS" id="PR00452">
    <property type="entry name" value="SH3DOMAIN"/>
</dbReference>
<dbReference type="GO" id="GO:0005737">
    <property type="term" value="C:cytoplasm"/>
    <property type="evidence" value="ECO:0007669"/>
    <property type="project" value="InterPro"/>
</dbReference>
<evidence type="ECO:0000256" key="8">
    <source>
        <dbReference type="SAM" id="MobiDB-lite"/>
    </source>
</evidence>
<comment type="similarity">
    <text evidence="2">Belongs to the endophilin family.</text>
</comment>
<evidence type="ECO:0000256" key="7">
    <source>
        <dbReference type="PROSITE-ProRule" id="PRU00192"/>
    </source>
</evidence>
<dbReference type="PROSITE" id="PS50002">
    <property type="entry name" value="SH3"/>
    <property type="match status" value="1"/>
</dbReference>
<comment type="subcellular location">
    <subcellularLocation>
        <location evidence="1">Membrane</location>
        <topology evidence="1">Peripheral membrane protein</topology>
    </subcellularLocation>
</comment>
<keyword evidence="11" id="KW-1185">Reference proteome</keyword>
<dbReference type="AlphaFoldDB" id="A0A915KVE8"/>
<keyword evidence="6" id="KW-0472">Membrane</keyword>
<dbReference type="GO" id="GO:0098793">
    <property type="term" value="C:presynapse"/>
    <property type="evidence" value="ECO:0007669"/>
    <property type="project" value="TreeGrafter"/>
</dbReference>
<feature type="domain" description="BAR" evidence="10">
    <location>
        <begin position="18"/>
        <end position="250"/>
    </location>
</feature>
<evidence type="ECO:0000259" key="10">
    <source>
        <dbReference type="PROSITE" id="PS51021"/>
    </source>
</evidence>
<feature type="compositionally biased region" description="Low complexity" evidence="8">
    <location>
        <begin position="282"/>
        <end position="295"/>
    </location>
</feature>
<evidence type="ECO:0000313" key="11">
    <source>
        <dbReference type="Proteomes" id="UP000887565"/>
    </source>
</evidence>
<dbReference type="PANTHER" id="PTHR14167:SF81">
    <property type="entry name" value="ENDOPHILIN-A"/>
    <property type="match status" value="1"/>
</dbReference>
<evidence type="ECO:0000256" key="2">
    <source>
        <dbReference type="ARBA" id="ARBA00006697"/>
    </source>
</evidence>
<dbReference type="SUPFAM" id="SSF50044">
    <property type="entry name" value="SH3-domain"/>
    <property type="match status" value="1"/>
</dbReference>
<dbReference type="InterPro" id="IPR036028">
    <property type="entry name" value="SH3-like_dom_sf"/>
</dbReference>
<dbReference type="GO" id="GO:0016020">
    <property type="term" value="C:membrane"/>
    <property type="evidence" value="ECO:0007669"/>
    <property type="project" value="UniProtKB-SubCell"/>
</dbReference>
<dbReference type="InterPro" id="IPR050384">
    <property type="entry name" value="Endophilin_SH3RF"/>
</dbReference>
<evidence type="ECO:0000256" key="6">
    <source>
        <dbReference type="ARBA" id="ARBA00023136"/>
    </source>
</evidence>
<dbReference type="WBParaSite" id="nRc.2.0.1.t42122-RA">
    <property type="protein sequence ID" value="nRc.2.0.1.t42122-RA"/>
    <property type="gene ID" value="nRc.2.0.1.g42122"/>
</dbReference>
<evidence type="ECO:0000256" key="4">
    <source>
        <dbReference type="ARBA" id="ARBA00022583"/>
    </source>
</evidence>
<evidence type="ECO:0000256" key="3">
    <source>
        <dbReference type="ARBA" id="ARBA00022443"/>
    </source>
</evidence>
<protein>
    <submittedName>
        <fullName evidence="12">Endophilin-A2</fullName>
    </submittedName>
</protein>
<dbReference type="InterPro" id="IPR004148">
    <property type="entry name" value="BAR_dom"/>
</dbReference>
<dbReference type="Pfam" id="PF03114">
    <property type="entry name" value="BAR"/>
    <property type="match status" value="1"/>
</dbReference>
<dbReference type="InterPro" id="IPR035824">
    <property type="entry name" value="Endophilin_A_SH3"/>
</dbReference>
<dbReference type="GO" id="GO:0098978">
    <property type="term" value="C:glutamatergic synapse"/>
    <property type="evidence" value="ECO:0007669"/>
    <property type="project" value="TreeGrafter"/>
</dbReference>
<dbReference type="Gene3D" id="2.30.30.40">
    <property type="entry name" value="SH3 Domains"/>
    <property type="match status" value="1"/>
</dbReference>
<dbReference type="InterPro" id="IPR027267">
    <property type="entry name" value="AH/BAR_dom_sf"/>
</dbReference>
<dbReference type="CDD" id="cd11803">
    <property type="entry name" value="SH3_Endophilin_A"/>
    <property type="match status" value="1"/>
</dbReference>
<evidence type="ECO:0000256" key="5">
    <source>
        <dbReference type="ARBA" id="ARBA00023054"/>
    </source>
</evidence>